<dbReference type="PROSITE" id="PS50263">
    <property type="entry name" value="CN_HYDROLASE"/>
    <property type="match status" value="1"/>
</dbReference>
<dbReference type="AlphaFoldDB" id="A0A1S2VWF4"/>
<dbReference type="Gene3D" id="3.60.110.10">
    <property type="entry name" value="Carbon-nitrogen hydrolase"/>
    <property type="match status" value="1"/>
</dbReference>
<dbReference type="Pfam" id="PF00795">
    <property type="entry name" value="CN_hydrolase"/>
    <property type="match status" value="1"/>
</dbReference>
<reference evidence="2 3" key="1">
    <citation type="journal article" date="2016" name="BMC Microbiol.">
        <title>Fucosyllactose and L-fucose utilization of infant Bifidobacterium longum and Bifidobacterium kashiwanohense.</title>
        <authorList>
            <person name="Bunesova V."/>
            <person name="Lacroix C."/>
            <person name="Schwab C."/>
        </authorList>
    </citation>
    <scope>NUCLEOTIDE SEQUENCE [LARGE SCALE GENOMIC DNA]</scope>
    <source>
        <strain evidence="2 3">BSM11-5</strain>
    </source>
</reference>
<organism evidence="2 3">
    <name type="scientific">Bifidobacterium longum subsp. suis</name>
    <dbReference type="NCBI Taxonomy" id="1695"/>
    <lineage>
        <taxon>Bacteria</taxon>
        <taxon>Bacillati</taxon>
        <taxon>Actinomycetota</taxon>
        <taxon>Actinomycetes</taxon>
        <taxon>Bifidobacteriales</taxon>
        <taxon>Bifidobacteriaceae</taxon>
        <taxon>Bifidobacterium</taxon>
    </lineage>
</organism>
<evidence type="ECO:0000259" key="1">
    <source>
        <dbReference type="PROSITE" id="PS50263"/>
    </source>
</evidence>
<dbReference type="InterPro" id="IPR003010">
    <property type="entry name" value="C-N_Hydrolase"/>
</dbReference>
<dbReference type="InterPro" id="IPR036526">
    <property type="entry name" value="C-N_Hydrolase_sf"/>
</dbReference>
<protein>
    <recommendedName>
        <fullName evidence="1">CN hydrolase domain-containing protein</fullName>
    </recommendedName>
</protein>
<evidence type="ECO:0000313" key="3">
    <source>
        <dbReference type="Proteomes" id="UP000181801"/>
    </source>
</evidence>
<gene>
    <name evidence="2" type="ORF">BFS26_06955</name>
</gene>
<comment type="caution">
    <text evidence="2">The sequence shown here is derived from an EMBL/GenBank/DDBJ whole genome shotgun (WGS) entry which is preliminary data.</text>
</comment>
<sequence>MRLAMAQMAMTDNIDENADRALAYYDQAGEAGADLLFFPEIQFSPFFPQYENRDASRYLMDLTDRHVAALQNKALQHGMYVSPNLYLKAQASRTLL</sequence>
<dbReference type="RefSeq" id="WP_177188308.1">
    <property type="nucleotide sequence ID" value="NZ_MOAE01000034.1"/>
</dbReference>
<dbReference type="Proteomes" id="UP000181801">
    <property type="component" value="Unassembled WGS sequence"/>
</dbReference>
<accession>A0A1S2VWF4</accession>
<evidence type="ECO:0000313" key="2">
    <source>
        <dbReference type="EMBL" id="OIN63057.1"/>
    </source>
</evidence>
<feature type="domain" description="CN hydrolase" evidence="1">
    <location>
        <begin position="1"/>
        <end position="96"/>
    </location>
</feature>
<dbReference type="EMBL" id="MOAE01000034">
    <property type="protein sequence ID" value="OIN63057.1"/>
    <property type="molecule type" value="Genomic_DNA"/>
</dbReference>
<proteinExistence type="predicted"/>
<dbReference type="SUPFAM" id="SSF56317">
    <property type="entry name" value="Carbon-nitrogen hydrolase"/>
    <property type="match status" value="1"/>
</dbReference>
<name>A0A1S2VWF4_BIFLN</name>